<gene>
    <name evidence="5" type="ORF">A2648_02010</name>
</gene>
<dbReference type="InterPro" id="IPR003439">
    <property type="entry name" value="ABC_transporter-like_ATP-bd"/>
</dbReference>
<dbReference type="InterPro" id="IPR003593">
    <property type="entry name" value="AAA+_ATPase"/>
</dbReference>
<name>A0A1G2CTD7_9BACT</name>
<reference evidence="5 6" key="1">
    <citation type="journal article" date="2016" name="Nat. Commun.">
        <title>Thousands of microbial genomes shed light on interconnected biogeochemical processes in an aquifer system.</title>
        <authorList>
            <person name="Anantharaman K."/>
            <person name="Brown C.T."/>
            <person name="Hug L.A."/>
            <person name="Sharon I."/>
            <person name="Castelle C.J."/>
            <person name="Probst A.J."/>
            <person name="Thomas B.C."/>
            <person name="Singh A."/>
            <person name="Wilkins M.J."/>
            <person name="Karaoz U."/>
            <person name="Brodie E.L."/>
            <person name="Williams K.H."/>
            <person name="Hubbard S.S."/>
            <person name="Banfield J.F."/>
        </authorList>
    </citation>
    <scope>NUCLEOTIDE SEQUENCE [LARGE SCALE GENOMIC DNA]</scope>
</reference>
<keyword evidence="3" id="KW-0067">ATP-binding</keyword>
<evidence type="ECO:0000313" key="6">
    <source>
        <dbReference type="Proteomes" id="UP000178841"/>
    </source>
</evidence>
<dbReference type="NCBIfam" id="TIGR01978">
    <property type="entry name" value="sufC"/>
    <property type="match status" value="1"/>
</dbReference>
<dbReference type="Proteomes" id="UP000178841">
    <property type="component" value="Unassembled WGS sequence"/>
</dbReference>
<comment type="similarity">
    <text evidence="1">Belongs to the ABC transporter superfamily. Ycf16 family.</text>
</comment>
<dbReference type="Gene3D" id="3.40.50.300">
    <property type="entry name" value="P-loop containing nucleotide triphosphate hydrolases"/>
    <property type="match status" value="1"/>
</dbReference>
<dbReference type="EMBL" id="MHLH01000015">
    <property type="protein sequence ID" value="OGZ03708.1"/>
    <property type="molecule type" value="Genomic_DNA"/>
</dbReference>
<keyword evidence="2" id="KW-0547">Nucleotide-binding</keyword>
<dbReference type="SMART" id="SM00382">
    <property type="entry name" value="AAA"/>
    <property type="match status" value="1"/>
</dbReference>
<organism evidence="5 6">
    <name type="scientific">Candidatus Lloydbacteria bacterium RIFCSPHIGHO2_01_FULL_41_20</name>
    <dbReference type="NCBI Taxonomy" id="1798657"/>
    <lineage>
        <taxon>Bacteria</taxon>
        <taxon>Candidatus Lloydiibacteriota</taxon>
    </lineage>
</organism>
<accession>A0A1G2CTD7</accession>
<evidence type="ECO:0000259" key="4">
    <source>
        <dbReference type="PROSITE" id="PS50893"/>
    </source>
</evidence>
<dbReference type="GO" id="GO:0005524">
    <property type="term" value="F:ATP binding"/>
    <property type="evidence" value="ECO:0007669"/>
    <property type="project" value="UniProtKB-KW"/>
</dbReference>
<dbReference type="AlphaFoldDB" id="A0A1G2CTD7"/>
<dbReference type="CDD" id="cd03217">
    <property type="entry name" value="ABC_FeS_Assembly"/>
    <property type="match status" value="1"/>
</dbReference>
<dbReference type="GO" id="GO:0016887">
    <property type="term" value="F:ATP hydrolysis activity"/>
    <property type="evidence" value="ECO:0007669"/>
    <property type="project" value="InterPro"/>
</dbReference>
<protein>
    <submittedName>
        <fullName evidence="5">Fe-S cluster assembly ATPase SufC</fullName>
    </submittedName>
</protein>
<dbReference type="InterPro" id="IPR027417">
    <property type="entry name" value="P-loop_NTPase"/>
</dbReference>
<evidence type="ECO:0000256" key="3">
    <source>
        <dbReference type="ARBA" id="ARBA00022840"/>
    </source>
</evidence>
<proteinExistence type="inferred from homology"/>
<dbReference type="SUPFAM" id="SSF52540">
    <property type="entry name" value="P-loop containing nucleoside triphosphate hydrolases"/>
    <property type="match status" value="1"/>
</dbReference>
<comment type="caution">
    <text evidence="5">The sequence shown here is derived from an EMBL/GenBank/DDBJ whole genome shotgun (WGS) entry which is preliminary data.</text>
</comment>
<dbReference type="PANTHER" id="PTHR43204">
    <property type="entry name" value="ABC TRANSPORTER I FAMILY MEMBER 6, CHLOROPLASTIC"/>
    <property type="match status" value="1"/>
</dbReference>
<evidence type="ECO:0000256" key="1">
    <source>
        <dbReference type="ARBA" id="ARBA00006216"/>
    </source>
</evidence>
<dbReference type="PANTHER" id="PTHR43204:SF1">
    <property type="entry name" value="ABC TRANSPORTER I FAMILY MEMBER 6, CHLOROPLASTIC"/>
    <property type="match status" value="1"/>
</dbReference>
<sequence>MHKLEIKNLNIETGDKKVADGISIAINSGEIHILMGPNGSGKSSLLNGIFGHPKYKITGGKIILDGKDITELSTDKKAKAGLFLSMQNVPEIAGVSILQFLHRAYRSISGKEISIIDFNKTLGEKISSLGIGKEILRRNVNTGFSGGEKKIGELVQLAALSPKFAFLDEIDSGVDVDSMSKLFKGIEELKKEGTGFLLITHYTNILKKITPDFVHVMKNGKIVKSGGHELVSEIEEKGFN</sequence>
<dbReference type="InterPro" id="IPR010230">
    <property type="entry name" value="FeS-cluster_ATPase_SufC"/>
</dbReference>
<dbReference type="Pfam" id="PF00005">
    <property type="entry name" value="ABC_tran"/>
    <property type="match status" value="1"/>
</dbReference>
<dbReference type="STRING" id="1798657.A2648_02010"/>
<feature type="domain" description="ABC transporter" evidence="4">
    <location>
        <begin position="4"/>
        <end position="240"/>
    </location>
</feature>
<evidence type="ECO:0000313" key="5">
    <source>
        <dbReference type="EMBL" id="OGZ03708.1"/>
    </source>
</evidence>
<dbReference type="PROSITE" id="PS50893">
    <property type="entry name" value="ABC_TRANSPORTER_2"/>
    <property type="match status" value="1"/>
</dbReference>
<evidence type="ECO:0000256" key="2">
    <source>
        <dbReference type="ARBA" id="ARBA00022741"/>
    </source>
</evidence>